<evidence type="ECO:0000313" key="1">
    <source>
        <dbReference type="EMBL" id="WXB89644.1"/>
    </source>
</evidence>
<accession>A0ABZ2MWD0</accession>
<reference evidence="1 2" key="1">
    <citation type="submission" date="2024-02" db="EMBL/GenBank/DDBJ databases">
        <title>Seven novel Bacillus-like species.</title>
        <authorList>
            <person name="Liu G."/>
        </authorList>
    </citation>
    <scope>NUCLEOTIDE SEQUENCE [LARGE SCALE GENOMIC DNA]</scope>
    <source>
        <strain evidence="1 2">FJAT-53654</strain>
    </source>
</reference>
<dbReference type="EMBL" id="CP147403">
    <property type="protein sequence ID" value="WXB89644.1"/>
    <property type="molecule type" value="Genomic_DNA"/>
</dbReference>
<proteinExistence type="predicted"/>
<protein>
    <submittedName>
        <fullName evidence="1">DUF2922 domain-containing protein</fullName>
    </submittedName>
</protein>
<organism evidence="1 2">
    <name type="scientific">Metabacillus rhizosphaerae</name>
    <dbReference type="NCBI Taxonomy" id="3117747"/>
    <lineage>
        <taxon>Bacteria</taxon>
        <taxon>Bacillati</taxon>
        <taxon>Bacillota</taxon>
        <taxon>Bacilli</taxon>
        <taxon>Bacillales</taxon>
        <taxon>Bacillaceae</taxon>
        <taxon>Metabacillus</taxon>
    </lineage>
</organism>
<keyword evidence="2" id="KW-1185">Reference proteome</keyword>
<dbReference type="Proteomes" id="UP001368328">
    <property type="component" value="Chromosome"/>
</dbReference>
<dbReference type="InterPro" id="IPR021321">
    <property type="entry name" value="DUF2922"/>
</dbReference>
<name>A0ABZ2MWD0_9BACI</name>
<sequence>MSKTLELQFLNTAGKTVIISEDSPVEPGDQTALNAAMDQILAANIFISSDGEFVSKKGARVNGLNVTELFSTLPFSCPLRGLQTCTSNP</sequence>
<evidence type="ECO:0000313" key="2">
    <source>
        <dbReference type="Proteomes" id="UP001368328"/>
    </source>
</evidence>
<dbReference type="RefSeq" id="WP_338788147.1">
    <property type="nucleotide sequence ID" value="NZ_CP147403.1"/>
</dbReference>
<dbReference type="Pfam" id="PF11148">
    <property type="entry name" value="DUF2922"/>
    <property type="match status" value="1"/>
</dbReference>
<gene>
    <name evidence="1" type="ORF">WCV66_05245</name>
</gene>